<dbReference type="EMBL" id="VSRR010128931">
    <property type="protein sequence ID" value="MPD01878.1"/>
    <property type="molecule type" value="Genomic_DNA"/>
</dbReference>
<sequence>MYSKARILQRPVWKNSGVGRPPRHGAP</sequence>
<name>A0A5B7K9J1_PORTR</name>
<comment type="caution">
    <text evidence="2">The sequence shown here is derived from an EMBL/GenBank/DDBJ whole genome shotgun (WGS) entry which is preliminary data.</text>
</comment>
<evidence type="ECO:0000313" key="3">
    <source>
        <dbReference type="Proteomes" id="UP000324222"/>
    </source>
</evidence>
<accession>A0A5B7K9J1</accession>
<gene>
    <name evidence="2" type="ORF">E2C01_097426</name>
</gene>
<dbReference type="Proteomes" id="UP000324222">
    <property type="component" value="Unassembled WGS sequence"/>
</dbReference>
<dbReference type="AlphaFoldDB" id="A0A5B7K9J1"/>
<protein>
    <submittedName>
        <fullName evidence="2">Uncharacterized protein</fullName>
    </submittedName>
</protein>
<evidence type="ECO:0000256" key="1">
    <source>
        <dbReference type="SAM" id="MobiDB-lite"/>
    </source>
</evidence>
<evidence type="ECO:0000313" key="2">
    <source>
        <dbReference type="EMBL" id="MPD01878.1"/>
    </source>
</evidence>
<reference evidence="2 3" key="1">
    <citation type="submission" date="2019-05" db="EMBL/GenBank/DDBJ databases">
        <title>Another draft genome of Portunus trituberculatus and its Hox gene families provides insights of decapod evolution.</title>
        <authorList>
            <person name="Jeong J.-H."/>
            <person name="Song I."/>
            <person name="Kim S."/>
            <person name="Choi T."/>
            <person name="Kim D."/>
            <person name="Ryu S."/>
            <person name="Kim W."/>
        </authorList>
    </citation>
    <scope>NUCLEOTIDE SEQUENCE [LARGE SCALE GENOMIC DNA]</scope>
    <source>
        <tissue evidence="2">Muscle</tissue>
    </source>
</reference>
<proteinExistence type="predicted"/>
<organism evidence="2 3">
    <name type="scientific">Portunus trituberculatus</name>
    <name type="common">Swimming crab</name>
    <name type="synonym">Neptunus trituberculatus</name>
    <dbReference type="NCBI Taxonomy" id="210409"/>
    <lineage>
        <taxon>Eukaryota</taxon>
        <taxon>Metazoa</taxon>
        <taxon>Ecdysozoa</taxon>
        <taxon>Arthropoda</taxon>
        <taxon>Crustacea</taxon>
        <taxon>Multicrustacea</taxon>
        <taxon>Malacostraca</taxon>
        <taxon>Eumalacostraca</taxon>
        <taxon>Eucarida</taxon>
        <taxon>Decapoda</taxon>
        <taxon>Pleocyemata</taxon>
        <taxon>Brachyura</taxon>
        <taxon>Eubrachyura</taxon>
        <taxon>Portunoidea</taxon>
        <taxon>Portunidae</taxon>
        <taxon>Portuninae</taxon>
        <taxon>Portunus</taxon>
    </lineage>
</organism>
<feature type="region of interest" description="Disordered" evidence="1">
    <location>
        <begin position="1"/>
        <end position="27"/>
    </location>
</feature>
<keyword evidence="3" id="KW-1185">Reference proteome</keyword>